<protein>
    <recommendedName>
        <fullName evidence="4">TLDc domain-containing protein</fullName>
    </recommendedName>
</protein>
<dbReference type="EMBL" id="BAAFRS010000017">
    <property type="protein sequence ID" value="GAB1219168.1"/>
    <property type="molecule type" value="Genomic_DNA"/>
</dbReference>
<evidence type="ECO:0000313" key="2">
    <source>
        <dbReference type="EMBL" id="GAB1219168.1"/>
    </source>
</evidence>
<name>A0ABQ0D8S2_9EUKA</name>
<feature type="coiled-coil region" evidence="1">
    <location>
        <begin position="1"/>
        <end position="28"/>
    </location>
</feature>
<accession>A0ABQ0D8S2</accession>
<dbReference type="Proteomes" id="UP001628156">
    <property type="component" value="Unassembled WGS sequence"/>
</dbReference>
<evidence type="ECO:0000313" key="3">
    <source>
        <dbReference type="Proteomes" id="UP001628156"/>
    </source>
</evidence>
<comment type="caution">
    <text evidence="2">The sequence shown here is derived from an EMBL/GenBank/DDBJ whole genome shotgun (WGS) entry which is preliminary data.</text>
</comment>
<gene>
    <name evidence="2" type="ORF">ENUP19_0017G0004</name>
</gene>
<keyword evidence="3" id="KW-1185">Reference proteome</keyword>
<reference evidence="2 3" key="1">
    <citation type="journal article" date="2019" name="PLoS Negl. Trop. Dis.">
        <title>Whole genome sequencing of Entamoeba nuttalli reveals mammalian host-related molecular signatures and a novel octapeptide-repeat surface protein.</title>
        <authorList>
            <person name="Tanaka M."/>
            <person name="Makiuchi T."/>
            <person name="Komiyama T."/>
            <person name="Shiina T."/>
            <person name="Osaki K."/>
            <person name="Tachibana H."/>
        </authorList>
    </citation>
    <scope>NUCLEOTIDE SEQUENCE [LARGE SCALE GENOMIC DNA]</scope>
    <source>
        <strain evidence="2 3">P19-061405</strain>
    </source>
</reference>
<proteinExistence type="predicted"/>
<feature type="coiled-coil region" evidence="1">
    <location>
        <begin position="124"/>
        <end position="151"/>
    </location>
</feature>
<organism evidence="2 3">
    <name type="scientific">Entamoeba nuttalli</name>
    <dbReference type="NCBI Taxonomy" id="412467"/>
    <lineage>
        <taxon>Eukaryota</taxon>
        <taxon>Amoebozoa</taxon>
        <taxon>Evosea</taxon>
        <taxon>Archamoebae</taxon>
        <taxon>Mastigamoebida</taxon>
        <taxon>Entamoebidae</taxon>
        <taxon>Entamoeba</taxon>
    </lineage>
</organism>
<evidence type="ECO:0000256" key="1">
    <source>
        <dbReference type="SAM" id="Coils"/>
    </source>
</evidence>
<keyword evidence="1" id="KW-0175">Coiled coil</keyword>
<sequence length="348" mass="40950">MDEEKNKIQQLLEEVKLLNERITFLQLKRQFPNALDALAYLTSNTNEELQQIYKISQDDIKLTKECINDALTYTELYREHVSPLIIACVARLREEEMICLEECIILIKSKKIAEDKGKEIIKLLGENKKKLVEFKMEINNKEEKKEEQIIRTFGIENDIERPISTQNIEFKRLEERLQFENITTLSHYVTRQNPRVVYFEKQLNVTQLINSINGKENIMLICRTTNSNIFFGTYCQKKIIKNSFGIDDPSFFMFVTNKKDLYCFIKKSVNGSTFMISDKKENKVIEVDKCFSVAFQITNAFMNTKVLKCSFSKELNKYYIEKDNKELPFKIGNSISYEVLSVYALQWN</sequence>
<evidence type="ECO:0008006" key="4">
    <source>
        <dbReference type="Google" id="ProtNLM"/>
    </source>
</evidence>